<dbReference type="EMBL" id="SLWX01000004">
    <property type="protein sequence ID" value="TCO76578.1"/>
    <property type="molecule type" value="Genomic_DNA"/>
</dbReference>
<accession>A0A4R2L1Z2</accession>
<protein>
    <recommendedName>
        <fullName evidence="3">Purine-binding chemotaxis protein CheW</fullName>
    </recommendedName>
</protein>
<organism evidence="1 2">
    <name type="scientific">Chromatocurvus halotolerans</name>
    <dbReference type="NCBI Taxonomy" id="1132028"/>
    <lineage>
        <taxon>Bacteria</taxon>
        <taxon>Pseudomonadati</taxon>
        <taxon>Pseudomonadota</taxon>
        <taxon>Gammaproteobacteria</taxon>
        <taxon>Cellvibrionales</taxon>
        <taxon>Halieaceae</taxon>
        <taxon>Chromatocurvus</taxon>
    </lineage>
</organism>
<evidence type="ECO:0008006" key="3">
    <source>
        <dbReference type="Google" id="ProtNLM"/>
    </source>
</evidence>
<dbReference type="OrthoDB" id="5565759at2"/>
<evidence type="ECO:0000313" key="2">
    <source>
        <dbReference type="Proteomes" id="UP000294980"/>
    </source>
</evidence>
<sequence>MSPASDPLTASERAIDSYLEALLEEPGGESDGAQASTSERYCIFDVSGLAIAVPEGSVRGEMSCPPLQASPSTPPWLRRTAGGEPGQWIVDLALLTLPHDLSPDQIPLEERCDRVLVLGDGDWGVAVEGATRPTVITTDEVCWRGPLGIRPWLAGTVVEKRCVLLDLDSIRQLGRFGGK</sequence>
<name>A0A4R2L1Z2_9GAMM</name>
<evidence type="ECO:0000313" key="1">
    <source>
        <dbReference type="EMBL" id="TCO76578.1"/>
    </source>
</evidence>
<comment type="caution">
    <text evidence="1">The sequence shown here is derived from an EMBL/GenBank/DDBJ whole genome shotgun (WGS) entry which is preliminary data.</text>
</comment>
<dbReference type="Proteomes" id="UP000294980">
    <property type="component" value="Unassembled WGS sequence"/>
</dbReference>
<dbReference type="RefSeq" id="WP_117314826.1">
    <property type="nucleotide sequence ID" value="NZ_QQSW01000002.1"/>
</dbReference>
<proteinExistence type="predicted"/>
<keyword evidence="2" id="KW-1185">Reference proteome</keyword>
<gene>
    <name evidence="1" type="ORF">EV688_10432</name>
</gene>
<reference evidence="1 2" key="1">
    <citation type="submission" date="2019-03" db="EMBL/GenBank/DDBJ databases">
        <title>Genomic Encyclopedia of Type Strains, Phase IV (KMG-IV): sequencing the most valuable type-strain genomes for metagenomic binning, comparative biology and taxonomic classification.</title>
        <authorList>
            <person name="Goeker M."/>
        </authorList>
    </citation>
    <scope>NUCLEOTIDE SEQUENCE [LARGE SCALE GENOMIC DNA]</scope>
    <source>
        <strain evidence="1 2">DSM 23344</strain>
    </source>
</reference>
<dbReference type="AlphaFoldDB" id="A0A4R2L1Z2"/>